<accession>A0AAV8VDZ8</accession>
<dbReference type="AlphaFoldDB" id="A0AAV8VDZ8"/>
<dbReference type="InterPro" id="IPR014014">
    <property type="entry name" value="RNA_helicase_DEAD_Q_motif"/>
</dbReference>
<name>A0AAV8VDZ8_9CUCU</name>
<dbReference type="SUPFAM" id="SSF52540">
    <property type="entry name" value="P-loop containing nucleoside triphosphate hydrolases"/>
    <property type="match status" value="1"/>
</dbReference>
<dbReference type="EC" id="3.6.4.13" evidence="1"/>
<evidence type="ECO:0000256" key="3">
    <source>
        <dbReference type="ARBA" id="ARBA00022801"/>
    </source>
</evidence>
<evidence type="ECO:0000259" key="7">
    <source>
        <dbReference type="PROSITE" id="PS51195"/>
    </source>
</evidence>
<dbReference type="GO" id="GO:0016787">
    <property type="term" value="F:hydrolase activity"/>
    <property type="evidence" value="ECO:0007669"/>
    <property type="project" value="UniProtKB-KW"/>
</dbReference>
<evidence type="ECO:0000313" key="8">
    <source>
        <dbReference type="EMBL" id="KAJ8912494.1"/>
    </source>
</evidence>
<keyword evidence="4" id="KW-0347">Helicase</keyword>
<keyword evidence="3" id="KW-0378">Hydrolase</keyword>
<evidence type="ECO:0000256" key="2">
    <source>
        <dbReference type="ARBA" id="ARBA00022741"/>
    </source>
</evidence>
<dbReference type="EMBL" id="JANEYG010000126">
    <property type="protein sequence ID" value="KAJ8912494.1"/>
    <property type="molecule type" value="Genomic_DNA"/>
</dbReference>
<feature type="domain" description="DEAD-box RNA helicase Q" evidence="7">
    <location>
        <begin position="12"/>
        <end position="40"/>
    </location>
</feature>
<dbReference type="Gene3D" id="3.40.50.300">
    <property type="entry name" value="P-loop containing nucleotide triphosphate hydrolases"/>
    <property type="match status" value="1"/>
</dbReference>
<keyword evidence="9" id="KW-1185">Reference proteome</keyword>
<dbReference type="GO" id="GO:0003724">
    <property type="term" value="F:RNA helicase activity"/>
    <property type="evidence" value="ECO:0007669"/>
    <property type="project" value="UniProtKB-EC"/>
</dbReference>
<dbReference type="PANTHER" id="PTHR47958">
    <property type="entry name" value="ATP-DEPENDENT RNA HELICASE DBP3"/>
    <property type="match status" value="1"/>
</dbReference>
<feature type="short sequence motif" description="Q motif" evidence="6">
    <location>
        <begin position="12"/>
        <end position="40"/>
    </location>
</feature>
<keyword evidence="2" id="KW-0547">Nucleotide-binding</keyword>
<protein>
    <recommendedName>
        <fullName evidence="1">RNA helicase</fullName>
        <ecNumber evidence="1">3.6.4.13</ecNumber>
    </recommendedName>
</protein>
<organism evidence="8 9">
    <name type="scientific">Exocentrus adspersus</name>
    <dbReference type="NCBI Taxonomy" id="1586481"/>
    <lineage>
        <taxon>Eukaryota</taxon>
        <taxon>Metazoa</taxon>
        <taxon>Ecdysozoa</taxon>
        <taxon>Arthropoda</taxon>
        <taxon>Hexapoda</taxon>
        <taxon>Insecta</taxon>
        <taxon>Pterygota</taxon>
        <taxon>Neoptera</taxon>
        <taxon>Endopterygota</taxon>
        <taxon>Coleoptera</taxon>
        <taxon>Polyphaga</taxon>
        <taxon>Cucujiformia</taxon>
        <taxon>Chrysomeloidea</taxon>
        <taxon>Cerambycidae</taxon>
        <taxon>Lamiinae</taxon>
        <taxon>Acanthocinini</taxon>
        <taxon>Exocentrus</taxon>
    </lineage>
</organism>
<proteinExistence type="predicted"/>
<dbReference type="InterPro" id="IPR027417">
    <property type="entry name" value="P-loop_NTPase"/>
</dbReference>
<comment type="caution">
    <text evidence="8">The sequence shown here is derived from an EMBL/GenBank/DDBJ whole genome shotgun (WGS) entry which is preliminary data.</text>
</comment>
<evidence type="ECO:0000256" key="1">
    <source>
        <dbReference type="ARBA" id="ARBA00012552"/>
    </source>
</evidence>
<gene>
    <name evidence="8" type="ORF">NQ315_004001</name>
</gene>
<keyword evidence="5" id="KW-0067">ATP-binding</keyword>
<dbReference type="Proteomes" id="UP001159042">
    <property type="component" value="Unassembled WGS sequence"/>
</dbReference>
<sequence>MVSGNLPPNPVTSFPYFGFDDKLLKTIVKSEYSTPTPIQAQAVPCALQGRDVLGIAQTDSDKAPSYEYSHIRFSMC</sequence>
<reference evidence="8 9" key="1">
    <citation type="journal article" date="2023" name="Insect Mol. Biol.">
        <title>Genome sequencing provides insights into the evolution of gene families encoding plant cell wall-degrading enzymes in longhorned beetles.</title>
        <authorList>
            <person name="Shin N.R."/>
            <person name="Okamura Y."/>
            <person name="Kirsch R."/>
            <person name="Pauchet Y."/>
        </authorList>
    </citation>
    <scope>NUCLEOTIDE SEQUENCE [LARGE SCALE GENOMIC DNA]</scope>
    <source>
        <strain evidence="8">EAD_L_NR</strain>
    </source>
</reference>
<dbReference type="PROSITE" id="PS51195">
    <property type="entry name" value="Q_MOTIF"/>
    <property type="match status" value="1"/>
</dbReference>
<evidence type="ECO:0000256" key="5">
    <source>
        <dbReference type="ARBA" id="ARBA00022840"/>
    </source>
</evidence>
<evidence type="ECO:0000313" key="9">
    <source>
        <dbReference type="Proteomes" id="UP001159042"/>
    </source>
</evidence>
<evidence type="ECO:0000256" key="6">
    <source>
        <dbReference type="PROSITE-ProRule" id="PRU00552"/>
    </source>
</evidence>
<dbReference type="GO" id="GO:0005524">
    <property type="term" value="F:ATP binding"/>
    <property type="evidence" value="ECO:0007669"/>
    <property type="project" value="UniProtKB-KW"/>
</dbReference>
<evidence type="ECO:0000256" key="4">
    <source>
        <dbReference type="ARBA" id="ARBA00022806"/>
    </source>
</evidence>